<keyword evidence="2" id="KW-0418">Kinase</keyword>
<dbReference type="SUPFAM" id="SSF56112">
    <property type="entry name" value="Protein kinase-like (PK-like)"/>
    <property type="match status" value="1"/>
</dbReference>
<evidence type="ECO:0000313" key="3">
    <source>
        <dbReference type="Proteomes" id="UP000295388"/>
    </source>
</evidence>
<keyword evidence="3" id="KW-1185">Reference proteome</keyword>
<sequence length="422" mass="47877">MLRRPGPGTATLVGVPRFVATRPDTGLLSLPWDVPLEDWPEDQLVALPRGISRHVVRFVRVNGTVYAIKEVMEHLAMHEYRLLRDLERLDSPSVEPVGVITDRLDKAGEPLDSILVTKHLQFSLPYRALFSSTLRPDTVNRLIDALAALIVRLHLLGFFWGDCSLSNTLFRRDAGAFAAYLVDAETGELHQQISDGQRAHDLYTAEINLFGEFLDLQEGGLLDLDIDPQETVQSINDRYEALWAELTAPEEFHTDEMHRVDSRIRRLNELGFDVAEIDIITDWDGSQVRIQPKVVDAGHHSRRLIRLTGLDVEENQARRLLNDLDSYAASTDQQKEDEEIVAHEWLTEVFEPVVRSVPRDLKRKLEPAEVFHEVLEHRWFLSEQAGHEIETMEAARSYVADVLSSKPDEKLALPTAPALEAD</sequence>
<dbReference type="Pfam" id="PF06293">
    <property type="entry name" value="Kdo"/>
    <property type="match status" value="1"/>
</dbReference>
<organism evidence="2 3">
    <name type="scientific">Kribbella caucasensis</name>
    <dbReference type="NCBI Taxonomy" id="2512215"/>
    <lineage>
        <taxon>Bacteria</taxon>
        <taxon>Bacillati</taxon>
        <taxon>Actinomycetota</taxon>
        <taxon>Actinomycetes</taxon>
        <taxon>Propionibacteriales</taxon>
        <taxon>Kribbellaceae</taxon>
        <taxon>Kribbella</taxon>
    </lineage>
</organism>
<dbReference type="InterPro" id="IPR025111">
    <property type="entry name" value="DUF4032"/>
</dbReference>
<keyword evidence="2" id="KW-0808">Transferase</keyword>
<evidence type="ECO:0000259" key="1">
    <source>
        <dbReference type="Pfam" id="PF13224"/>
    </source>
</evidence>
<dbReference type="EMBL" id="SNWQ01000034">
    <property type="protein sequence ID" value="TDO31036.1"/>
    <property type="molecule type" value="Genomic_DNA"/>
</dbReference>
<comment type="caution">
    <text evidence="2">The sequence shown here is derived from an EMBL/GenBank/DDBJ whole genome shotgun (WGS) entry which is preliminary data.</text>
</comment>
<reference evidence="2 3" key="1">
    <citation type="submission" date="2019-03" db="EMBL/GenBank/DDBJ databases">
        <title>Genomic Encyclopedia of Type Strains, Phase III (KMG-III): the genomes of soil and plant-associated and newly described type strains.</title>
        <authorList>
            <person name="Whitman W."/>
        </authorList>
    </citation>
    <scope>NUCLEOTIDE SEQUENCE [LARGE SCALE GENOMIC DNA]</scope>
    <source>
        <strain evidence="2 3">VKM Ac-2527</strain>
    </source>
</reference>
<dbReference type="Pfam" id="PF13224">
    <property type="entry name" value="DUF4032"/>
    <property type="match status" value="1"/>
</dbReference>
<feature type="domain" description="DUF4032" evidence="1">
    <location>
        <begin position="242"/>
        <end position="403"/>
    </location>
</feature>
<protein>
    <submittedName>
        <fullName evidence="2">Lipopolysaccharide kinase (Kdo/WaaP) family protein</fullName>
    </submittedName>
</protein>
<gene>
    <name evidence="2" type="ORF">EV643_13461</name>
</gene>
<evidence type="ECO:0000313" key="2">
    <source>
        <dbReference type="EMBL" id="TDO31036.1"/>
    </source>
</evidence>
<dbReference type="Proteomes" id="UP000295388">
    <property type="component" value="Unassembled WGS sequence"/>
</dbReference>
<proteinExistence type="predicted"/>
<dbReference type="InterPro" id="IPR011009">
    <property type="entry name" value="Kinase-like_dom_sf"/>
</dbReference>
<dbReference type="AlphaFoldDB" id="A0A4R6J9D3"/>
<accession>A0A4R6J9D3</accession>
<dbReference type="GO" id="GO:0016301">
    <property type="term" value="F:kinase activity"/>
    <property type="evidence" value="ECO:0007669"/>
    <property type="project" value="UniProtKB-KW"/>
</dbReference>
<name>A0A4R6J9D3_9ACTN</name>